<dbReference type="InterPro" id="IPR030465">
    <property type="entry name" value="CEP131"/>
</dbReference>
<proteinExistence type="predicted"/>
<evidence type="ECO:0000256" key="1">
    <source>
        <dbReference type="SAM" id="Coils"/>
    </source>
</evidence>
<dbReference type="PANTHER" id="PTHR31540:SF1">
    <property type="entry name" value="CENTROSOMAL PROTEIN OF 131 KDA"/>
    <property type="match status" value="1"/>
</dbReference>
<evidence type="ECO:0008006" key="5">
    <source>
        <dbReference type="Google" id="ProtNLM"/>
    </source>
</evidence>
<feature type="compositionally biased region" description="Low complexity" evidence="2">
    <location>
        <begin position="256"/>
        <end position="267"/>
    </location>
</feature>
<name>A0A8J2L0N7_9HEXA</name>
<keyword evidence="4" id="KW-1185">Reference proteome</keyword>
<feature type="coiled-coil region" evidence="1">
    <location>
        <begin position="673"/>
        <end position="734"/>
    </location>
</feature>
<accession>A0A8J2L0N7</accession>
<dbReference type="GO" id="GO:0005929">
    <property type="term" value="C:cilium"/>
    <property type="evidence" value="ECO:0007669"/>
    <property type="project" value="GOC"/>
</dbReference>
<dbReference type="PANTHER" id="PTHR31540">
    <property type="entry name" value="CENTROSOMAL PROTEIN OF 131 KDA"/>
    <property type="match status" value="1"/>
</dbReference>
<sequence>MLRLVYNSTREEENDLTLFGLITCTYIISLHTDGLLSRTFEAFQEPSMGQHETKWRKKHWQFVVLMFQRSVSIETVTRINKRTESDEGKTKLRLRPMFKSWQYIIEAQRHCLNSISPDVARLGFSQREFHCRRMSTSKNDARQQKIDEIFSIYIQSDLLGPKSNNFNLKISSHKNKLTRSVSTRSKRKDSALNLEKLSKVGFESLPQKDSKVKFSMDEDVDKEVETTLFRPIREGSVAENEDGRKSLTPPVKTESPRSSRFSSPNFNGHSSPKENVLRPTKECYSKILDTLKRIEDEEKIQIPLSGRGDSSNDVDHKIDGNYIPSRSSSPVILNSSPRKLNTRFTATSSAVSVSSFGFDSPRMPASAFSTPRLPPLENGPKNECLENYNELLISARSVIIEEPIRLSSKVIEQGRSSIPSGSPRWETSDEKARNIFSFLDEVEKSDRETLLNLKYDTIPTRHHDGKGDNFYSNFSPRSAEFPSQKMDALIRKGSVELSREVLLLERKIEEYRHNVTVLEETLINQRELNMRHIKNSERDLKKRLKLQQEEFELALTRHQAFVDQIISEKRCLQDKCEKILRDLKDTELKHQDQIKSLQDKHLDELKRLRRIQETSEKARRAKWMGSKTQEIRETTIKNLEPDLQRVIQRHQQEMTEMRAWHANELHEMEERCARKLVKQAQEIREQMIHEKDEAIRRDRELINRSHSNEMEHLIQDLETQKKRYLQDIYEERERFDVEQQKVKDLIQENIRKVEIKSEVELESLKEQHEAKILALERRHDTELKTIANVHEAEREAYISSYNKKLDQALTERELVLAQASKAEKEAEMEEREKKLRQDFEKQLKEQEDLYESKLKRLTEKFQQEIQEFEETEKDLKNRFSSAKTELITKEEEIFTLKTTLNLKDKQIHEFSDTNMKMLEERANLTAVIRREFDTQIEALVQECTAVKSSVIELKAKHKLEHEQHLMELEKVRNEKDYELDKVGQRVVVAMSRKEETINELQKQLEKTAFRVHHLEELLEQQRKEFVQSMTATKNPKNVKQK</sequence>
<dbReference type="AlphaFoldDB" id="A0A8J2L0N7"/>
<feature type="coiled-coil region" evidence="1">
    <location>
        <begin position="954"/>
        <end position="1024"/>
    </location>
</feature>
<dbReference type="GO" id="GO:0034451">
    <property type="term" value="C:centriolar satellite"/>
    <property type="evidence" value="ECO:0007669"/>
    <property type="project" value="TreeGrafter"/>
</dbReference>
<dbReference type="Proteomes" id="UP000708208">
    <property type="component" value="Unassembled WGS sequence"/>
</dbReference>
<dbReference type="GO" id="GO:0035735">
    <property type="term" value="P:intraciliary transport involved in cilium assembly"/>
    <property type="evidence" value="ECO:0007669"/>
    <property type="project" value="InterPro"/>
</dbReference>
<feature type="region of interest" description="Disordered" evidence="2">
    <location>
        <begin position="231"/>
        <end position="276"/>
    </location>
</feature>
<keyword evidence="1" id="KW-0175">Coiled coil</keyword>
<dbReference type="OrthoDB" id="197735at2759"/>
<organism evidence="3 4">
    <name type="scientific">Allacma fusca</name>
    <dbReference type="NCBI Taxonomy" id="39272"/>
    <lineage>
        <taxon>Eukaryota</taxon>
        <taxon>Metazoa</taxon>
        <taxon>Ecdysozoa</taxon>
        <taxon>Arthropoda</taxon>
        <taxon>Hexapoda</taxon>
        <taxon>Collembola</taxon>
        <taxon>Symphypleona</taxon>
        <taxon>Sminthuridae</taxon>
        <taxon>Allacma</taxon>
    </lineage>
</organism>
<gene>
    <name evidence="3" type="ORF">AFUS01_LOCUS34395</name>
</gene>
<feature type="coiled-coil region" evidence="1">
    <location>
        <begin position="494"/>
        <end position="600"/>
    </location>
</feature>
<evidence type="ECO:0000313" key="3">
    <source>
        <dbReference type="EMBL" id="CAG7824226.1"/>
    </source>
</evidence>
<dbReference type="GO" id="GO:0010824">
    <property type="term" value="P:regulation of centrosome duplication"/>
    <property type="evidence" value="ECO:0007669"/>
    <property type="project" value="TreeGrafter"/>
</dbReference>
<feature type="coiled-coil region" evidence="1">
    <location>
        <begin position="805"/>
        <end position="885"/>
    </location>
</feature>
<protein>
    <recommendedName>
        <fullName evidence="5">Centrosomal protein of 131 kDa</fullName>
    </recommendedName>
</protein>
<dbReference type="EMBL" id="CAJVCH010532062">
    <property type="protein sequence ID" value="CAG7824226.1"/>
    <property type="molecule type" value="Genomic_DNA"/>
</dbReference>
<evidence type="ECO:0000256" key="2">
    <source>
        <dbReference type="SAM" id="MobiDB-lite"/>
    </source>
</evidence>
<reference evidence="3" key="1">
    <citation type="submission" date="2021-06" db="EMBL/GenBank/DDBJ databases">
        <authorList>
            <person name="Hodson N. C."/>
            <person name="Mongue J. A."/>
            <person name="Jaron S. K."/>
        </authorList>
    </citation>
    <scope>NUCLEOTIDE SEQUENCE</scope>
</reference>
<evidence type="ECO:0000313" key="4">
    <source>
        <dbReference type="Proteomes" id="UP000708208"/>
    </source>
</evidence>
<comment type="caution">
    <text evidence="3">The sequence shown here is derived from an EMBL/GenBank/DDBJ whole genome shotgun (WGS) entry which is preliminary data.</text>
</comment>